<organism evidence="1 2">
    <name type="scientific">Microdochium bolleyi</name>
    <dbReference type="NCBI Taxonomy" id="196109"/>
    <lineage>
        <taxon>Eukaryota</taxon>
        <taxon>Fungi</taxon>
        <taxon>Dikarya</taxon>
        <taxon>Ascomycota</taxon>
        <taxon>Pezizomycotina</taxon>
        <taxon>Sordariomycetes</taxon>
        <taxon>Xylariomycetidae</taxon>
        <taxon>Xylariales</taxon>
        <taxon>Microdochiaceae</taxon>
        <taxon>Microdochium</taxon>
    </lineage>
</organism>
<evidence type="ECO:0000313" key="1">
    <source>
        <dbReference type="EMBL" id="KXJ92985.1"/>
    </source>
</evidence>
<dbReference type="EMBL" id="KQ964248">
    <property type="protein sequence ID" value="KXJ92985.1"/>
    <property type="molecule type" value="Genomic_DNA"/>
</dbReference>
<evidence type="ECO:0000313" key="2">
    <source>
        <dbReference type="Proteomes" id="UP000070501"/>
    </source>
</evidence>
<dbReference type="InParanoid" id="A0A136J728"/>
<proteinExistence type="predicted"/>
<dbReference type="SUPFAM" id="SSF54695">
    <property type="entry name" value="POZ domain"/>
    <property type="match status" value="1"/>
</dbReference>
<dbReference type="Proteomes" id="UP000070501">
    <property type="component" value="Unassembled WGS sequence"/>
</dbReference>
<dbReference type="OrthoDB" id="4759368at2759"/>
<sequence length="308" mass="35018">MAGRSERGLLLLKGIKFPCSGTRLSKPDLMIRCGSHVFSVRRSTMRERMAWYRRIHWEESTQKAYMKRWSQDVQYSTVTLNDVSPERLSWALNYINTGDSNVERVLGFGAGFFGPYTKAYEVASFLGMPDLQKQVATDLMSKLSPVAAILQLEQNYGEIRDEGLVRTCGLTSAEFYTELAAAVRAEYHDQQDKNPDMDPLRSTLADFGARTYHISISDARFRRDLAAVPGFATDLRRRRWLVYVDGPYNITRRCAVCDTWLFEGGKRHIARAQPGKGDRGFICSFCVEQGKFVKPDGGKPESEDVEMY</sequence>
<reference evidence="2" key="1">
    <citation type="submission" date="2016-02" db="EMBL/GenBank/DDBJ databases">
        <title>Draft genome sequence of Microdochium bolleyi, a fungal endophyte of beachgrass.</title>
        <authorList>
            <consortium name="DOE Joint Genome Institute"/>
            <person name="David A.S."/>
            <person name="May G."/>
            <person name="Haridas S."/>
            <person name="Lim J."/>
            <person name="Wang M."/>
            <person name="Labutti K."/>
            <person name="Lipzen A."/>
            <person name="Barry K."/>
            <person name="Grigoriev I.V."/>
        </authorList>
    </citation>
    <scope>NUCLEOTIDE SEQUENCE [LARGE SCALE GENOMIC DNA]</scope>
    <source>
        <strain evidence="2">J235TASD1</strain>
    </source>
</reference>
<dbReference type="InterPro" id="IPR011333">
    <property type="entry name" value="SKP1/BTB/POZ_sf"/>
</dbReference>
<accession>A0A136J728</accession>
<dbReference type="Gene3D" id="3.30.710.10">
    <property type="entry name" value="Potassium Channel Kv1.1, Chain A"/>
    <property type="match status" value="1"/>
</dbReference>
<evidence type="ECO:0008006" key="3">
    <source>
        <dbReference type="Google" id="ProtNLM"/>
    </source>
</evidence>
<dbReference type="AlphaFoldDB" id="A0A136J728"/>
<gene>
    <name evidence="1" type="ORF">Micbo1qcDRAFT_174107</name>
</gene>
<protein>
    <recommendedName>
        <fullName evidence="3">BTB domain-containing protein</fullName>
    </recommendedName>
</protein>
<name>A0A136J728_9PEZI</name>
<keyword evidence="2" id="KW-1185">Reference proteome</keyword>